<proteinExistence type="predicted"/>
<accession>A0A4R3J9B3</accession>
<name>A0A4R3J9B3_9PROT</name>
<dbReference type="AlphaFoldDB" id="A0A4R3J9B3"/>
<dbReference type="Proteomes" id="UP000295304">
    <property type="component" value="Unassembled WGS sequence"/>
</dbReference>
<organism evidence="1 2">
    <name type="scientific">Varunaivibrio sulfuroxidans</name>
    <dbReference type="NCBI Taxonomy" id="1773489"/>
    <lineage>
        <taxon>Bacteria</taxon>
        <taxon>Pseudomonadati</taxon>
        <taxon>Pseudomonadota</taxon>
        <taxon>Alphaproteobacteria</taxon>
        <taxon>Rhodospirillales</taxon>
        <taxon>Magnetovibrionaceae</taxon>
        <taxon>Varunaivibrio</taxon>
    </lineage>
</organism>
<dbReference type="EMBL" id="SLZW01000005">
    <property type="protein sequence ID" value="TCS62539.1"/>
    <property type="molecule type" value="Genomic_DNA"/>
</dbReference>
<keyword evidence="2" id="KW-1185">Reference proteome</keyword>
<gene>
    <name evidence="1" type="ORF">EDD55_10585</name>
</gene>
<evidence type="ECO:0000313" key="2">
    <source>
        <dbReference type="Proteomes" id="UP000295304"/>
    </source>
</evidence>
<protein>
    <submittedName>
        <fullName evidence="1">Uncharacterized protein</fullName>
    </submittedName>
</protein>
<dbReference type="OrthoDB" id="9806195at2"/>
<comment type="caution">
    <text evidence="1">The sequence shown here is derived from an EMBL/GenBank/DDBJ whole genome shotgun (WGS) entry which is preliminary data.</text>
</comment>
<reference evidence="1 2" key="1">
    <citation type="submission" date="2019-03" db="EMBL/GenBank/DDBJ databases">
        <title>Genomic Encyclopedia of Type Strains, Phase IV (KMG-IV): sequencing the most valuable type-strain genomes for metagenomic binning, comparative biology and taxonomic classification.</title>
        <authorList>
            <person name="Goeker M."/>
        </authorList>
    </citation>
    <scope>NUCLEOTIDE SEQUENCE [LARGE SCALE GENOMIC DNA]</scope>
    <source>
        <strain evidence="1 2">DSM 101688</strain>
    </source>
</reference>
<evidence type="ECO:0000313" key="1">
    <source>
        <dbReference type="EMBL" id="TCS62539.1"/>
    </source>
</evidence>
<dbReference type="RefSeq" id="WP_132938989.1">
    <property type="nucleotide sequence ID" value="NZ_CP119676.1"/>
</dbReference>
<sequence length="149" mass="16833">MGKRIGVAKAAKMLGVSRLELNKRLLAADIPTFEGQVDFEKVKCIAPALGFKENAINERVEFIRKFAVTKRHTSAKNSPPREPANIDVNKLKTDLMVEMNTARQYRQIIEDVAARLGEMQACETGERRELAFEICEWLRGRISEGDAEK</sequence>